<dbReference type="EMBL" id="MU167494">
    <property type="protein sequence ID" value="KAG0139968.1"/>
    <property type="molecule type" value="Genomic_DNA"/>
</dbReference>
<organism evidence="3 4">
    <name type="scientific">Cronartium quercuum f. sp. fusiforme G11</name>
    <dbReference type="NCBI Taxonomy" id="708437"/>
    <lineage>
        <taxon>Eukaryota</taxon>
        <taxon>Fungi</taxon>
        <taxon>Dikarya</taxon>
        <taxon>Basidiomycota</taxon>
        <taxon>Pucciniomycotina</taxon>
        <taxon>Pucciniomycetes</taxon>
        <taxon>Pucciniales</taxon>
        <taxon>Coleosporiaceae</taxon>
        <taxon>Cronartium</taxon>
    </lineage>
</organism>
<keyword evidence="4" id="KW-1185">Reference proteome</keyword>
<dbReference type="SUPFAM" id="SSF49329">
    <property type="entry name" value="Cu,Zn superoxide dismutase-like"/>
    <property type="match status" value="1"/>
</dbReference>
<protein>
    <recommendedName>
        <fullName evidence="2">Superoxide dismutase copper/zinc binding domain-containing protein</fullName>
    </recommendedName>
</protein>
<feature type="domain" description="Superoxide dismutase copper/zinc binding" evidence="2">
    <location>
        <begin position="60"/>
        <end position="182"/>
    </location>
</feature>
<feature type="chain" id="PRO_5040351793" description="Superoxide dismutase copper/zinc binding domain-containing protein" evidence="1">
    <location>
        <begin position="22"/>
        <end position="201"/>
    </location>
</feature>
<dbReference type="InterPro" id="IPR001424">
    <property type="entry name" value="SOD_Cu_Zn_dom"/>
</dbReference>
<dbReference type="InterPro" id="IPR053257">
    <property type="entry name" value="Cu-only_SOD"/>
</dbReference>
<dbReference type="InterPro" id="IPR036423">
    <property type="entry name" value="SOD-like_Cu/Zn_dom_sf"/>
</dbReference>
<accession>A0A9P6N9L4</accession>
<dbReference type="PANTHER" id="PTHR20910:SF1">
    <property type="entry name" value="SUPEROXIDE DISMUTASE COPPER_ZINC BINDING DOMAIN-CONTAINING PROTEIN"/>
    <property type="match status" value="1"/>
</dbReference>
<dbReference type="OrthoDB" id="2495266at2759"/>
<dbReference type="Proteomes" id="UP000886653">
    <property type="component" value="Unassembled WGS sequence"/>
</dbReference>
<dbReference type="PANTHER" id="PTHR20910">
    <property type="entry name" value="AGAP001623-PA"/>
    <property type="match status" value="1"/>
</dbReference>
<gene>
    <name evidence="3" type="ORF">CROQUDRAFT_395959</name>
</gene>
<evidence type="ECO:0000313" key="4">
    <source>
        <dbReference type="Proteomes" id="UP000886653"/>
    </source>
</evidence>
<dbReference type="Pfam" id="PF00080">
    <property type="entry name" value="Sod_Cu"/>
    <property type="match status" value="1"/>
</dbReference>
<dbReference type="GO" id="GO:0006801">
    <property type="term" value="P:superoxide metabolic process"/>
    <property type="evidence" value="ECO:0007669"/>
    <property type="project" value="InterPro"/>
</dbReference>
<sequence>MLSTTLISVLLAATFWASFRAEGMLLDRETIEKEARHPCAMYDTSCTRYASAHVTGNYGVSGHFLFTSEAHQEDVRVRLKIEGLGSHNLAGQHYHYHVHVKPLDETHDCDSTGGHLNPAKLPETTVCKPKKLETCQFGDLSTKHGDLIGGTTPIEHSYLDSQLRFGPADISMVGRSVVIHDPTMKRIACGNVVFGLDGLKN</sequence>
<dbReference type="Gene3D" id="2.60.40.200">
    <property type="entry name" value="Superoxide dismutase, copper/zinc binding domain"/>
    <property type="match status" value="1"/>
</dbReference>
<name>A0A9P6N9L4_9BASI</name>
<comment type="caution">
    <text evidence="3">The sequence shown here is derived from an EMBL/GenBank/DDBJ whole genome shotgun (WGS) entry which is preliminary data.</text>
</comment>
<evidence type="ECO:0000313" key="3">
    <source>
        <dbReference type="EMBL" id="KAG0139968.1"/>
    </source>
</evidence>
<proteinExistence type="predicted"/>
<reference evidence="3" key="1">
    <citation type="submission" date="2013-11" db="EMBL/GenBank/DDBJ databases">
        <title>Genome sequence of the fusiform rust pathogen reveals effectors for host alternation and coevolution with pine.</title>
        <authorList>
            <consortium name="DOE Joint Genome Institute"/>
            <person name="Smith K."/>
            <person name="Pendleton A."/>
            <person name="Kubisiak T."/>
            <person name="Anderson C."/>
            <person name="Salamov A."/>
            <person name="Aerts A."/>
            <person name="Riley R."/>
            <person name="Clum A."/>
            <person name="Lindquist E."/>
            <person name="Ence D."/>
            <person name="Campbell M."/>
            <person name="Kronenberg Z."/>
            <person name="Feau N."/>
            <person name="Dhillon B."/>
            <person name="Hamelin R."/>
            <person name="Burleigh J."/>
            <person name="Smith J."/>
            <person name="Yandell M."/>
            <person name="Nelson C."/>
            <person name="Grigoriev I."/>
            <person name="Davis J."/>
        </authorList>
    </citation>
    <scope>NUCLEOTIDE SEQUENCE</scope>
    <source>
        <strain evidence="3">G11</strain>
    </source>
</reference>
<evidence type="ECO:0000256" key="1">
    <source>
        <dbReference type="SAM" id="SignalP"/>
    </source>
</evidence>
<feature type="signal peptide" evidence="1">
    <location>
        <begin position="1"/>
        <end position="21"/>
    </location>
</feature>
<dbReference type="GO" id="GO:0046872">
    <property type="term" value="F:metal ion binding"/>
    <property type="evidence" value="ECO:0007669"/>
    <property type="project" value="InterPro"/>
</dbReference>
<keyword evidence="1" id="KW-0732">Signal</keyword>
<evidence type="ECO:0000259" key="2">
    <source>
        <dbReference type="Pfam" id="PF00080"/>
    </source>
</evidence>
<dbReference type="AlphaFoldDB" id="A0A9P6N9L4"/>